<proteinExistence type="predicted"/>
<protein>
    <submittedName>
        <fullName evidence="1">Uncharacterized protein</fullName>
    </submittedName>
</protein>
<dbReference type="AlphaFoldDB" id="A0AAW9NPU3"/>
<name>A0AAW9NPU3_9BACI</name>
<comment type="caution">
    <text evidence="1">The sequence shown here is derived from an EMBL/GenBank/DDBJ whole genome shotgun (WGS) entry which is preliminary data.</text>
</comment>
<dbReference type="Proteomes" id="UP001307168">
    <property type="component" value="Unassembled WGS sequence"/>
</dbReference>
<keyword evidence="2" id="KW-1185">Reference proteome</keyword>
<accession>A0AAW9NPU3</accession>
<gene>
    <name evidence="1" type="ORF">P4706_29005</name>
</gene>
<organism evidence="1 2">
    <name type="scientific">Peribacillus castrilensis</name>
    <dbReference type="NCBI Taxonomy" id="2897690"/>
    <lineage>
        <taxon>Bacteria</taxon>
        <taxon>Bacillati</taxon>
        <taxon>Bacillota</taxon>
        <taxon>Bacilli</taxon>
        <taxon>Bacillales</taxon>
        <taxon>Bacillaceae</taxon>
        <taxon>Peribacillus</taxon>
    </lineage>
</organism>
<dbReference type="RefSeq" id="WP_134784809.1">
    <property type="nucleotide sequence ID" value="NZ_JARNBH010000050.1"/>
</dbReference>
<evidence type="ECO:0000313" key="1">
    <source>
        <dbReference type="EMBL" id="MEC0277030.1"/>
    </source>
</evidence>
<sequence length="185" mass="20494">MKLVMKSFVFALFFLLIVPQVSLGYSEEDVEEDLKLGESIMVEGKLSGPGYGTKAVDRVVKTLKGPTKVKKRVRYLTGSWAKASSYQWSKSNSATSTVSSDAGASAAGISSSLGVSNSVTTTYSVAITIPADKKKFSKLAFYSDFNKRYVRVLLYNFNGIKYSDKKTNHYAHVKTLIYRSYINNF</sequence>
<reference evidence="1 2" key="1">
    <citation type="submission" date="2023-03" db="EMBL/GenBank/DDBJ databases">
        <title>Bacillus Genome Sequencing.</title>
        <authorList>
            <person name="Dunlap C."/>
        </authorList>
    </citation>
    <scope>NUCLEOTIDE SEQUENCE [LARGE SCALE GENOMIC DNA]</scope>
    <source>
        <strain evidence="1 2">B-41290</strain>
    </source>
</reference>
<evidence type="ECO:0000313" key="2">
    <source>
        <dbReference type="Proteomes" id="UP001307168"/>
    </source>
</evidence>
<dbReference type="EMBL" id="JARNBH010000050">
    <property type="protein sequence ID" value="MEC0277030.1"/>
    <property type="molecule type" value="Genomic_DNA"/>
</dbReference>